<comment type="caution">
    <text evidence="2">The sequence shown here is derived from an EMBL/GenBank/DDBJ whole genome shotgun (WGS) entry which is preliminary data.</text>
</comment>
<proteinExistence type="predicted"/>
<feature type="signal peptide" evidence="1">
    <location>
        <begin position="1"/>
        <end position="26"/>
    </location>
</feature>
<reference evidence="2" key="1">
    <citation type="submission" date="2019-09" db="EMBL/GenBank/DDBJ databases">
        <authorList>
            <consortium name="PulseNet: The National Subtyping Network for Foodborne Disease Surveillance"/>
            <person name="Tarr C.L."/>
            <person name="Trees E."/>
            <person name="Katz L.S."/>
            <person name="Carleton-Romer H.A."/>
            <person name="Stroika S."/>
            <person name="Kucerova Z."/>
            <person name="Roache K.F."/>
            <person name="Sabol A.L."/>
            <person name="Besser J."/>
            <person name="Gerner-Smidt P."/>
        </authorList>
    </citation>
    <scope>NUCLEOTIDE SEQUENCE</scope>
    <source>
        <strain evidence="2">PNUSAS097476</strain>
    </source>
</reference>
<sequence>MRMNYMSLNRKWILFSLVLLSPAIPAAENLNFNYTRADALSMDSRLGLQAKACHSKGDPININFRLNVLRIATPHITLEIKGESYSKSYSVFPATKSMASKSGAGDFTVPFSIKKNGTASGTNLVTVHHDAVPAQFGTRFCFKKGGSRIAILEGMPSLSYGLDFKKECADRATIYDGRWNWGGNPNDGAPNKPDYISYDMIRTDNFFTSYTPGKPARDEQQWQDVSGPVSDNGNVVSELYGYALPIPQLTDEGNFSFNLSNRNITTLKLYIKVGGYAVYSWVWEKSKDNPNILRLTYTDPAPLAPWISPGPADSNSDPYAKNLFYKGNSFYKGTLASGNSLNQKYTDYIENIIPLSLPSDSNGNINLVNTDSLSFVLQKNGDPDASQGFMKLSVFGQPLQFGPLKVNDKDVAGAMQIRNACY</sequence>
<keyword evidence="1" id="KW-0732">Signal</keyword>
<evidence type="ECO:0008006" key="3">
    <source>
        <dbReference type="Google" id="ProtNLM"/>
    </source>
</evidence>
<evidence type="ECO:0000256" key="1">
    <source>
        <dbReference type="SAM" id="SignalP"/>
    </source>
</evidence>
<name>A0A5Z4EGC9_SALER</name>
<feature type="chain" id="PRO_5030144394" description="Fimbrial protein" evidence="1">
    <location>
        <begin position="27"/>
        <end position="422"/>
    </location>
</feature>
<protein>
    <recommendedName>
        <fullName evidence="3">Fimbrial protein</fullName>
    </recommendedName>
</protein>
<gene>
    <name evidence="2" type="ORF">F2G11_08945</name>
</gene>
<evidence type="ECO:0000313" key="2">
    <source>
        <dbReference type="EMBL" id="ECR9156475.1"/>
    </source>
</evidence>
<dbReference type="AlphaFoldDB" id="A0A5Z4EGC9"/>
<dbReference type="EMBL" id="AAKHUE010000003">
    <property type="protein sequence ID" value="ECR9156475.1"/>
    <property type="molecule type" value="Genomic_DNA"/>
</dbReference>
<accession>A0A5Z4EGC9</accession>
<organism evidence="2">
    <name type="scientific">Salmonella enterica</name>
    <name type="common">Salmonella choleraesuis</name>
    <dbReference type="NCBI Taxonomy" id="28901"/>
    <lineage>
        <taxon>Bacteria</taxon>
        <taxon>Pseudomonadati</taxon>
        <taxon>Pseudomonadota</taxon>
        <taxon>Gammaproteobacteria</taxon>
        <taxon>Enterobacterales</taxon>
        <taxon>Enterobacteriaceae</taxon>
        <taxon>Salmonella</taxon>
    </lineage>
</organism>